<name>A0A1W0X7S9_HYPEX</name>
<keyword evidence="5" id="KW-1185">Reference proteome</keyword>
<evidence type="ECO:0000256" key="3">
    <source>
        <dbReference type="SAM" id="SignalP"/>
    </source>
</evidence>
<evidence type="ECO:0000313" key="4">
    <source>
        <dbReference type="EMBL" id="OQV23553.1"/>
    </source>
</evidence>
<comment type="caution">
    <text evidence="4">The sequence shown here is derived from an EMBL/GenBank/DDBJ whole genome shotgun (WGS) entry which is preliminary data.</text>
</comment>
<dbReference type="InterPro" id="IPR036055">
    <property type="entry name" value="LDL_receptor-like_sf"/>
</dbReference>
<evidence type="ECO:0000256" key="2">
    <source>
        <dbReference type="PROSITE-ProRule" id="PRU00124"/>
    </source>
</evidence>
<dbReference type="PROSITE" id="PS50068">
    <property type="entry name" value="LDLRA_2"/>
    <property type="match status" value="1"/>
</dbReference>
<gene>
    <name evidence="4" type="ORF">BV898_02672</name>
</gene>
<dbReference type="EMBL" id="MTYJ01000011">
    <property type="protein sequence ID" value="OQV23553.1"/>
    <property type="molecule type" value="Genomic_DNA"/>
</dbReference>
<dbReference type="CDD" id="cd00112">
    <property type="entry name" value="LDLa"/>
    <property type="match status" value="1"/>
</dbReference>
<accession>A0A1W0X7S9</accession>
<protein>
    <recommendedName>
        <fullName evidence="6">EGF-like domain-containing protein</fullName>
    </recommendedName>
</protein>
<comment type="caution">
    <text evidence="2">Lacks conserved residue(s) required for the propagation of feature annotation.</text>
</comment>
<dbReference type="Gene3D" id="4.10.400.10">
    <property type="entry name" value="Low-density Lipoprotein Receptor"/>
    <property type="match status" value="1"/>
</dbReference>
<dbReference type="Proteomes" id="UP000192578">
    <property type="component" value="Unassembled WGS sequence"/>
</dbReference>
<feature type="chain" id="PRO_5013184452" description="EGF-like domain-containing protein" evidence="3">
    <location>
        <begin position="18"/>
        <end position="374"/>
    </location>
</feature>
<sequence>MLKICLGLLALSAVVYAHPYASTEPEAFLERHARSIEGQTCSNETDFRCNLAYTKCNQDLGICECDARFAVSMQMPLFPEVRQCIPYDYVNLTGLCVPTSPDICSILTPGSFCDVSKRDGSSGKMKCACKIGGIFPNCEVRVGSLCRDDATCLKDIPDSFCGNITNGHGKCTCGTVDEKGFVSNRAGTACKATNCAAKPCRGDPTASTCHDSNSGFECVCNNNTKGRTHDFATEGICCSEDKVTCHDFSKCIHVTDLCNGVSDCDDCSDEMQLYCTGALPKNNPRCFRNFPPTHPAPIKTFSPAHTASVPVVIQPNTQASLQAAQTIAQSGVNAVNTMNQPGANRGGLGYSPYTGILQTNVPTVGIPAVPLPGF</sequence>
<proteinExistence type="predicted"/>
<feature type="signal peptide" evidence="3">
    <location>
        <begin position="1"/>
        <end position="17"/>
    </location>
</feature>
<dbReference type="InterPro" id="IPR023415">
    <property type="entry name" value="LDLR_class-A_CS"/>
</dbReference>
<evidence type="ECO:0000313" key="5">
    <source>
        <dbReference type="Proteomes" id="UP000192578"/>
    </source>
</evidence>
<dbReference type="InterPro" id="IPR002172">
    <property type="entry name" value="LDrepeatLR_classA_rpt"/>
</dbReference>
<keyword evidence="1" id="KW-1015">Disulfide bond</keyword>
<organism evidence="4 5">
    <name type="scientific">Hypsibius exemplaris</name>
    <name type="common">Freshwater tardigrade</name>
    <dbReference type="NCBI Taxonomy" id="2072580"/>
    <lineage>
        <taxon>Eukaryota</taxon>
        <taxon>Metazoa</taxon>
        <taxon>Ecdysozoa</taxon>
        <taxon>Tardigrada</taxon>
        <taxon>Eutardigrada</taxon>
        <taxon>Parachela</taxon>
        <taxon>Hypsibioidea</taxon>
        <taxon>Hypsibiidae</taxon>
        <taxon>Hypsibius</taxon>
    </lineage>
</organism>
<dbReference type="PROSITE" id="PS01209">
    <property type="entry name" value="LDLRA_1"/>
    <property type="match status" value="1"/>
</dbReference>
<dbReference type="SUPFAM" id="SSF57424">
    <property type="entry name" value="LDL receptor-like module"/>
    <property type="match status" value="1"/>
</dbReference>
<keyword evidence="3" id="KW-0732">Signal</keyword>
<evidence type="ECO:0000256" key="1">
    <source>
        <dbReference type="ARBA" id="ARBA00023157"/>
    </source>
</evidence>
<dbReference type="SMART" id="SM00192">
    <property type="entry name" value="LDLa"/>
    <property type="match status" value="1"/>
</dbReference>
<evidence type="ECO:0008006" key="6">
    <source>
        <dbReference type="Google" id="ProtNLM"/>
    </source>
</evidence>
<dbReference type="OrthoDB" id="6130531at2759"/>
<dbReference type="AlphaFoldDB" id="A0A1W0X7S9"/>
<reference evidence="5" key="1">
    <citation type="submission" date="2017-01" db="EMBL/GenBank/DDBJ databases">
        <title>Comparative genomics of anhydrobiosis in the tardigrade Hypsibius dujardini.</title>
        <authorList>
            <person name="Yoshida Y."/>
            <person name="Koutsovoulos G."/>
            <person name="Laetsch D."/>
            <person name="Stevens L."/>
            <person name="Kumar S."/>
            <person name="Horikawa D."/>
            <person name="Ishino K."/>
            <person name="Komine S."/>
            <person name="Tomita M."/>
            <person name="Blaxter M."/>
            <person name="Arakawa K."/>
        </authorList>
    </citation>
    <scope>NUCLEOTIDE SEQUENCE [LARGE SCALE GENOMIC DNA]</scope>
    <source>
        <strain evidence="5">Z151</strain>
    </source>
</reference>